<dbReference type="EMBL" id="CP000449">
    <property type="protein sequence ID" value="ABI67056.1"/>
    <property type="molecule type" value="Genomic_DNA"/>
</dbReference>
<sequence length="320" mass="34537">MDLQASGRAFSDTVAGLAAWAVEEVRRDLPRPVLEAGRRVIADRYDVSSGGQLLPVGQVLRSWLGTISRTDDRAAARKAEAGHVELVLPGSEIFRTRVDVNAVISRRGDDALRARLQQHSPLPQQRAVLAYSLVGPGDAGRVLVDVAVAHRARVEEAARMAREKSTRWQVVADRPDAKPLIFADSQAGAETRLWHSPVVRALVVAAAVIVCLAAVSDRYERQADRIEAQRDILLVEARDLRLQRSVQAEVEPALLFAQSYTGLGDLLDGMADAMTDPDMPDAIARLDLQSPDALRVLPTDPGLGSRLLSLGGSVDAESGS</sequence>
<evidence type="ECO:0000256" key="1">
    <source>
        <dbReference type="SAM" id="Coils"/>
    </source>
</evidence>
<feature type="coiled-coil region" evidence="1">
    <location>
        <begin position="216"/>
        <end position="243"/>
    </location>
</feature>
<accession>Q0AKY7</accession>
<protein>
    <submittedName>
        <fullName evidence="2">Uncharacterized protein</fullName>
    </submittedName>
</protein>
<reference evidence="2 3" key="1">
    <citation type="submission" date="2006-08" db="EMBL/GenBank/DDBJ databases">
        <title>Complete sequence of Maricaulis maris MCS10.</title>
        <authorList>
            <consortium name="US DOE Joint Genome Institute"/>
            <person name="Copeland A."/>
            <person name="Lucas S."/>
            <person name="Lapidus A."/>
            <person name="Barry K."/>
            <person name="Detter J.C."/>
            <person name="Glavina del Rio T."/>
            <person name="Hammon N."/>
            <person name="Israni S."/>
            <person name="Dalin E."/>
            <person name="Tice H."/>
            <person name="Pitluck S."/>
            <person name="Saunders E."/>
            <person name="Brettin T."/>
            <person name="Bruce D."/>
            <person name="Han C."/>
            <person name="Tapia R."/>
            <person name="Gilna P."/>
            <person name="Schmutz J."/>
            <person name="Larimer F."/>
            <person name="Land M."/>
            <person name="Hauser L."/>
            <person name="Kyrpides N."/>
            <person name="Mikhailova N."/>
            <person name="Viollier P."/>
            <person name="Stephens C."/>
            <person name="Richardson P."/>
        </authorList>
    </citation>
    <scope>NUCLEOTIDE SEQUENCE [LARGE SCALE GENOMIC DNA]</scope>
    <source>
        <strain evidence="2 3">MCS10</strain>
    </source>
</reference>
<gene>
    <name evidence="2" type="ordered locus">Mmar10_2774</name>
</gene>
<proteinExistence type="predicted"/>
<dbReference type="KEGG" id="mmr:Mmar10_2774"/>
<organism evidence="2 3">
    <name type="scientific">Maricaulis maris (strain MCS10)</name>
    <name type="common">Caulobacter maris</name>
    <dbReference type="NCBI Taxonomy" id="394221"/>
    <lineage>
        <taxon>Bacteria</taxon>
        <taxon>Pseudomonadati</taxon>
        <taxon>Pseudomonadota</taxon>
        <taxon>Alphaproteobacteria</taxon>
        <taxon>Maricaulales</taxon>
        <taxon>Maricaulaceae</taxon>
        <taxon>Maricaulis</taxon>
    </lineage>
</organism>
<name>Q0AKY7_MARMM</name>
<evidence type="ECO:0000313" key="2">
    <source>
        <dbReference type="EMBL" id="ABI67056.1"/>
    </source>
</evidence>
<keyword evidence="1" id="KW-0175">Coiled coil</keyword>
<dbReference type="HOGENOM" id="CLU_868202_0_0_5"/>
<dbReference type="Proteomes" id="UP000001964">
    <property type="component" value="Chromosome"/>
</dbReference>
<dbReference type="AlphaFoldDB" id="Q0AKY7"/>
<evidence type="ECO:0000313" key="3">
    <source>
        <dbReference type="Proteomes" id="UP000001964"/>
    </source>
</evidence>
<keyword evidence="3" id="KW-1185">Reference proteome</keyword>
<dbReference type="STRING" id="394221.Mmar10_2774"/>